<organism evidence="2 3">
    <name type="scientific">Microthlaspi erraticum</name>
    <dbReference type="NCBI Taxonomy" id="1685480"/>
    <lineage>
        <taxon>Eukaryota</taxon>
        <taxon>Viridiplantae</taxon>
        <taxon>Streptophyta</taxon>
        <taxon>Embryophyta</taxon>
        <taxon>Tracheophyta</taxon>
        <taxon>Spermatophyta</taxon>
        <taxon>Magnoliopsida</taxon>
        <taxon>eudicotyledons</taxon>
        <taxon>Gunneridae</taxon>
        <taxon>Pentapetalae</taxon>
        <taxon>rosids</taxon>
        <taxon>malvids</taxon>
        <taxon>Brassicales</taxon>
        <taxon>Brassicaceae</taxon>
        <taxon>Coluteocarpeae</taxon>
        <taxon>Microthlaspi</taxon>
    </lineage>
</organism>
<keyword evidence="3" id="KW-1185">Reference proteome</keyword>
<dbReference type="AlphaFoldDB" id="A0A6D2K524"/>
<proteinExistence type="predicted"/>
<sequence length="120" mass="13552">MESQSFDTQRHLARDVTDNFKSISIMRSVGIVSAEFSPLFEDRLLLRETEIPLRKGRRSGLGKIVETDPATAFFADYNEDLLQQNEELKAKVDALEASKAETEERLCSTQGAHLYTDLSL</sequence>
<evidence type="ECO:0000313" key="3">
    <source>
        <dbReference type="Proteomes" id="UP000467841"/>
    </source>
</evidence>
<feature type="coiled-coil region" evidence="1">
    <location>
        <begin position="78"/>
        <end position="105"/>
    </location>
</feature>
<protein>
    <submittedName>
        <fullName evidence="2">Uncharacterized protein</fullName>
    </submittedName>
</protein>
<reference evidence="2" key="1">
    <citation type="submission" date="2020-01" db="EMBL/GenBank/DDBJ databases">
        <authorList>
            <person name="Mishra B."/>
        </authorList>
    </citation>
    <scope>NUCLEOTIDE SEQUENCE [LARGE SCALE GENOMIC DNA]</scope>
</reference>
<comment type="caution">
    <text evidence="2">The sequence shown here is derived from an EMBL/GenBank/DDBJ whole genome shotgun (WGS) entry which is preliminary data.</text>
</comment>
<accession>A0A6D2K524</accession>
<dbReference type="EMBL" id="CACVBM020001384">
    <property type="protein sequence ID" value="CAA7047914.1"/>
    <property type="molecule type" value="Genomic_DNA"/>
</dbReference>
<dbReference type="Proteomes" id="UP000467841">
    <property type="component" value="Unassembled WGS sequence"/>
</dbReference>
<name>A0A6D2K524_9BRAS</name>
<evidence type="ECO:0000313" key="2">
    <source>
        <dbReference type="EMBL" id="CAA7047914.1"/>
    </source>
</evidence>
<evidence type="ECO:0000256" key="1">
    <source>
        <dbReference type="SAM" id="Coils"/>
    </source>
</evidence>
<gene>
    <name evidence="2" type="ORF">MERR_LOCUS35149</name>
</gene>
<keyword evidence="1" id="KW-0175">Coiled coil</keyword>